<dbReference type="Gene3D" id="2.40.10.390">
    <property type="match status" value="1"/>
</dbReference>
<name>A0ABX9BEX7_9BACL</name>
<keyword evidence="3" id="KW-1185">Reference proteome</keyword>
<evidence type="ECO:0000313" key="2">
    <source>
        <dbReference type="EMBL" id="RAI89621.1"/>
    </source>
</evidence>
<dbReference type="Pfam" id="PF17295">
    <property type="entry name" value="DUF5348"/>
    <property type="match status" value="1"/>
</dbReference>
<gene>
    <name evidence="2" type="ORF">DET54_11489</name>
</gene>
<proteinExistence type="predicted"/>
<comment type="caution">
    <text evidence="2">The sequence shown here is derived from an EMBL/GenBank/DDBJ whole genome shotgun (WGS) entry which is preliminary data.</text>
</comment>
<dbReference type="EMBL" id="QLLI01000014">
    <property type="protein sequence ID" value="RAI89621.1"/>
    <property type="molecule type" value="Genomic_DNA"/>
</dbReference>
<sequence length="138" mass="16083">MKEHIEKELKALLTRIQQVVSMIKESEENWTADYDQNDPDDQYVRHMFYQTADLLDDAGRLLKKIFKEPIIVGRLLKGDNGRYSLGGIEFTSGAGIEFLNDQCEFPRWVASRFEHNGDDYYIVNYPELTLHGLLVRVK</sequence>
<organism evidence="2 3">
    <name type="scientific">Paenibacillus pabuli</name>
    <dbReference type="NCBI Taxonomy" id="1472"/>
    <lineage>
        <taxon>Bacteria</taxon>
        <taxon>Bacillati</taxon>
        <taxon>Bacillota</taxon>
        <taxon>Bacilli</taxon>
        <taxon>Bacillales</taxon>
        <taxon>Paenibacillaceae</taxon>
        <taxon>Paenibacillus</taxon>
    </lineage>
</organism>
<feature type="domain" description="DUF5348" evidence="1">
    <location>
        <begin position="76"/>
        <end position="137"/>
    </location>
</feature>
<protein>
    <recommendedName>
        <fullName evidence="1">DUF5348 domain-containing protein</fullName>
    </recommendedName>
</protein>
<dbReference type="InterPro" id="IPR035255">
    <property type="entry name" value="DUF5348"/>
</dbReference>
<dbReference type="Proteomes" id="UP000248827">
    <property type="component" value="Unassembled WGS sequence"/>
</dbReference>
<evidence type="ECO:0000259" key="1">
    <source>
        <dbReference type="Pfam" id="PF17295"/>
    </source>
</evidence>
<evidence type="ECO:0000313" key="3">
    <source>
        <dbReference type="Proteomes" id="UP000248827"/>
    </source>
</evidence>
<reference evidence="2 3" key="1">
    <citation type="submission" date="2018-06" db="EMBL/GenBank/DDBJ databases">
        <title>Freshwater and sediment microbial communities from various areas in North America, analyzing microbe dynamics in response to fracking.</title>
        <authorList>
            <person name="Lamendella R."/>
        </authorList>
    </citation>
    <scope>NUCLEOTIDE SEQUENCE [LARGE SCALE GENOMIC DNA]</scope>
    <source>
        <strain evidence="2 3">NG-13</strain>
    </source>
</reference>
<accession>A0ABX9BEX7</accession>
<dbReference type="RefSeq" id="WP_111620931.1">
    <property type="nucleotide sequence ID" value="NZ_QLLI01000014.1"/>
</dbReference>